<dbReference type="PANTHER" id="PTHR35809:SF1">
    <property type="entry name" value="ARCHAETIDYLSERINE DECARBOXYLASE PROENZYME-RELATED"/>
    <property type="match status" value="1"/>
</dbReference>
<keyword evidence="4 11" id="KW-0443">Lipid metabolism</keyword>
<dbReference type="GO" id="GO:0004609">
    <property type="term" value="F:phosphatidylserine decarboxylase activity"/>
    <property type="evidence" value="ECO:0007669"/>
    <property type="project" value="UniProtKB-EC"/>
</dbReference>
<keyword evidence="3 11" id="KW-0210">Decarboxylase</keyword>
<evidence type="ECO:0000256" key="5">
    <source>
        <dbReference type="ARBA" id="ARBA00023136"/>
    </source>
</evidence>
<evidence type="ECO:0000256" key="12">
    <source>
        <dbReference type="SAM" id="Phobius"/>
    </source>
</evidence>
<dbReference type="NCBIfam" id="NF003677">
    <property type="entry name" value="PRK05305.1-1"/>
    <property type="match status" value="1"/>
</dbReference>
<comment type="similarity">
    <text evidence="11">Belongs to the phosphatidylserine decarboxylase family. PSD-A subfamily.</text>
</comment>
<keyword evidence="2 11" id="KW-0444">Lipid biosynthesis</keyword>
<feature type="transmembrane region" description="Helical" evidence="12">
    <location>
        <begin position="21"/>
        <end position="51"/>
    </location>
</feature>
<keyword evidence="12" id="KW-0812">Transmembrane</keyword>
<gene>
    <name evidence="11" type="primary">psd</name>
    <name evidence="13" type="ORF">QEZ52_10765</name>
</gene>
<comment type="function">
    <text evidence="11">Catalyzes the formation of phosphatidylethanolamine (PtdEtn) from phosphatidylserine (PtdSer).</text>
</comment>
<organism evidence="13 14">
    <name type="scientific">Aliisedimentitalea scapharcae</name>
    <dbReference type="NCBI Taxonomy" id="1524259"/>
    <lineage>
        <taxon>Bacteria</taxon>
        <taxon>Pseudomonadati</taxon>
        <taxon>Pseudomonadota</taxon>
        <taxon>Alphaproteobacteria</taxon>
        <taxon>Rhodobacterales</taxon>
        <taxon>Roseobacteraceae</taxon>
        <taxon>Aliisedimentitalea</taxon>
    </lineage>
</organism>
<proteinExistence type="inferred from homology"/>
<feature type="modified residue" description="Pyruvic acid (Ser); by autocatalysis" evidence="11">
    <location>
        <position position="188"/>
    </location>
</feature>
<comment type="subunit">
    <text evidence="11">Heterodimer of a large membrane-associated beta subunit and a small pyruvoyl-containing alpha subunit.</text>
</comment>
<dbReference type="NCBIfam" id="NF003685">
    <property type="entry name" value="PRK05305.2-5"/>
    <property type="match status" value="1"/>
</dbReference>
<dbReference type="Proteomes" id="UP001623232">
    <property type="component" value="Chromosome"/>
</dbReference>
<evidence type="ECO:0000256" key="3">
    <source>
        <dbReference type="ARBA" id="ARBA00022793"/>
    </source>
</evidence>
<evidence type="ECO:0000313" key="13">
    <source>
        <dbReference type="EMBL" id="WZK87117.1"/>
    </source>
</evidence>
<dbReference type="NCBIfam" id="NF003678">
    <property type="entry name" value="PRK05305.1-2"/>
    <property type="match status" value="1"/>
</dbReference>
<evidence type="ECO:0000256" key="2">
    <source>
        <dbReference type="ARBA" id="ARBA00022516"/>
    </source>
</evidence>
<reference evidence="13 14" key="1">
    <citation type="submission" date="2023-04" db="EMBL/GenBank/DDBJ databases">
        <title>Complete genome sequence of Alisedimentitalea scapharcae.</title>
        <authorList>
            <person name="Rong J.-C."/>
            <person name="Yi M.-L."/>
            <person name="Zhao Q."/>
        </authorList>
    </citation>
    <scope>NUCLEOTIDE SEQUENCE [LARGE SCALE GENOMIC DNA]</scope>
    <source>
        <strain evidence="13 14">KCTC 42119</strain>
    </source>
</reference>
<dbReference type="InterPro" id="IPR003817">
    <property type="entry name" value="PS_Dcarbxylase"/>
</dbReference>
<protein>
    <recommendedName>
        <fullName evidence="11">Phosphatidylserine decarboxylase proenzyme</fullName>
        <ecNumber evidence="11">4.1.1.65</ecNumber>
    </recommendedName>
    <component>
        <recommendedName>
            <fullName evidence="11">Phosphatidylserine decarboxylase alpha chain</fullName>
        </recommendedName>
    </component>
    <component>
        <recommendedName>
            <fullName evidence="11">Phosphatidylserine decarboxylase beta chain</fullName>
        </recommendedName>
    </component>
</protein>
<dbReference type="RefSeq" id="WP_406644346.1">
    <property type="nucleotide sequence ID" value="NZ_CP123584.1"/>
</dbReference>
<evidence type="ECO:0000256" key="10">
    <source>
        <dbReference type="ARBA" id="ARBA00023317"/>
    </source>
</evidence>
<evidence type="ECO:0000256" key="9">
    <source>
        <dbReference type="ARBA" id="ARBA00023264"/>
    </source>
</evidence>
<accession>A0ABZ2XMN0</accession>
<evidence type="ECO:0000313" key="14">
    <source>
        <dbReference type="Proteomes" id="UP001623232"/>
    </source>
</evidence>
<dbReference type="Pfam" id="PF02666">
    <property type="entry name" value="PS_Dcarbxylase"/>
    <property type="match status" value="1"/>
</dbReference>
<name>A0ABZ2XMN0_9RHOB</name>
<dbReference type="InterPro" id="IPR033175">
    <property type="entry name" value="PSD-A"/>
</dbReference>
<dbReference type="EC" id="4.1.1.65" evidence="11"/>
<keyword evidence="6 11" id="KW-0865">Zymogen</keyword>
<comment type="PTM">
    <text evidence="11">Is synthesized initially as an inactive proenzyme. Formation of the active enzyme involves a self-maturation process in which the active site pyruvoyl group is generated from an internal serine residue via an autocatalytic post-translational modification. Two non-identical subunits are generated from the proenzyme in this reaction, and the pyruvate is formed at the N-terminus of the alpha chain, which is derived from the carboxyl end of the proenzyme. The post-translation cleavage follows an unusual pathway, termed non-hydrolytic serinolysis, in which the side chain hydroxyl group of the serine supplies its oxygen atom to form the C-terminus of the beta chain, while the remainder of the serine residue undergoes an oxidative deamination to produce ammonia and the pyruvoyl prosthetic group on the alpha chain.</text>
</comment>
<feature type="chain" id="PRO_5044905276" description="Phosphatidylserine decarboxylase alpha chain" evidence="11">
    <location>
        <begin position="188"/>
        <end position="230"/>
    </location>
</feature>
<feature type="active site" description="Schiff-base intermediate with substrate; via pyruvic acid" evidence="11">
    <location>
        <position position="188"/>
    </location>
</feature>
<keyword evidence="7 11" id="KW-0594">Phospholipid biosynthesis</keyword>
<comment type="pathway">
    <text evidence="11">Phospholipid metabolism; phosphatidylethanolamine biosynthesis; phosphatidylethanolamine from CDP-diacylglycerol: step 2/2.</text>
</comment>
<dbReference type="HAMAP" id="MF_00664">
    <property type="entry name" value="PS_decarb_PSD_A"/>
    <property type="match status" value="1"/>
</dbReference>
<keyword evidence="1 11" id="KW-1003">Cell membrane</keyword>
<comment type="catalytic activity">
    <reaction evidence="11">
        <text>a 1,2-diacyl-sn-glycero-3-phospho-L-serine + H(+) = a 1,2-diacyl-sn-glycero-3-phosphoethanolamine + CO2</text>
        <dbReference type="Rhea" id="RHEA:20828"/>
        <dbReference type="ChEBI" id="CHEBI:15378"/>
        <dbReference type="ChEBI" id="CHEBI:16526"/>
        <dbReference type="ChEBI" id="CHEBI:57262"/>
        <dbReference type="ChEBI" id="CHEBI:64612"/>
        <dbReference type="EC" id="4.1.1.65"/>
    </reaction>
</comment>
<keyword evidence="14" id="KW-1185">Reference proteome</keyword>
<evidence type="ECO:0000256" key="1">
    <source>
        <dbReference type="ARBA" id="ARBA00022475"/>
    </source>
</evidence>
<keyword evidence="9 11" id="KW-1208">Phospholipid metabolism</keyword>
<dbReference type="EMBL" id="CP123584">
    <property type="protein sequence ID" value="WZK87117.1"/>
    <property type="molecule type" value="Genomic_DNA"/>
</dbReference>
<keyword evidence="5 11" id="KW-0472">Membrane</keyword>
<dbReference type="PANTHER" id="PTHR35809">
    <property type="entry name" value="ARCHAETIDYLSERINE DECARBOXYLASE PROENZYME-RELATED"/>
    <property type="match status" value="1"/>
</dbReference>
<comment type="subcellular location">
    <subcellularLocation>
        <location evidence="11">Cell membrane</location>
        <topology evidence="11">Peripheral membrane protein</topology>
    </subcellularLocation>
</comment>
<evidence type="ECO:0000256" key="8">
    <source>
        <dbReference type="ARBA" id="ARBA00023239"/>
    </source>
</evidence>
<keyword evidence="8 11" id="KW-0456">Lyase</keyword>
<evidence type="ECO:0000256" key="11">
    <source>
        <dbReference type="HAMAP-Rule" id="MF_00664"/>
    </source>
</evidence>
<comment type="cofactor">
    <cofactor evidence="11">
        <name>pyruvate</name>
        <dbReference type="ChEBI" id="CHEBI:15361"/>
    </cofactor>
    <text evidence="11">Binds 1 pyruvoyl group covalently per subunit.</text>
</comment>
<sequence>MKMRDTFIKPMHPEGRKFVAIFAGITLVLFLLSTFLGWVGVGLTVWCYYFFRDPKRATPTREGLIVSPADGIVSLIEKAVPPAELGMSDQALTRVSVFMSVFNCHVNRAPIAGRIAAIAYRPGKFFNASLDKASSDNERNSLCIEMADGRQIAVVQIAGLVARRIVCFSSVDDHKKTGERFGLIRFGSRLDVYLPDGVQPMVNLGQTMIAGETVLADLTSQEPARLVRED</sequence>
<evidence type="ECO:0000256" key="7">
    <source>
        <dbReference type="ARBA" id="ARBA00023209"/>
    </source>
</evidence>
<dbReference type="NCBIfam" id="NF003679">
    <property type="entry name" value="PRK05305.1-3"/>
    <property type="match status" value="1"/>
</dbReference>
<keyword evidence="10 11" id="KW-0670">Pyruvate</keyword>
<evidence type="ECO:0000256" key="4">
    <source>
        <dbReference type="ARBA" id="ARBA00023098"/>
    </source>
</evidence>
<feature type="site" description="Cleavage (non-hydrolytic); by autocatalysis" evidence="11">
    <location>
        <begin position="187"/>
        <end position="188"/>
    </location>
</feature>
<feature type="chain" id="PRO_5044905277" description="Phosphatidylserine decarboxylase beta chain" evidence="11">
    <location>
        <begin position="1"/>
        <end position="187"/>
    </location>
</feature>
<evidence type="ECO:0000256" key="6">
    <source>
        <dbReference type="ARBA" id="ARBA00023145"/>
    </source>
</evidence>
<keyword evidence="12" id="KW-1133">Transmembrane helix</keyword>